<organism evidence="4 5">
    <name type="scientific">Nocardia africana</name>
    <dbReference type="NCBI Taxonomy" id="134964"/>
    <lineage>
        <taxon>Bacteria</taxon>
        <taxon>Bacillati</taxon>
        <taxon>Actinomycetota</taxon>
        <taxon>Actinomycetes</taxon>
        <taxon>Mycobacteriales</taxon>
        <taxon>Nocardiaceae</taxon>
        <taxon>Nocardia</taxon>
    </lineage>
</organism>
<protein>
    <recommendedName>
        <fullName evidence="3">DUF6542 domain-containing protein</fullName>
    </recommendedName>
</protein>
<evidence type="ECO:0000256" key="2">
    <source>
        <dbReference type="SAM" id="Phobius"/>
    </source>
</evidence>
<evidence type="ECO:0000259" key="3">
    <source>
        <dbReference type="Pfam" id="PF20177"/>
    </source>
</evidence>
<name>A0A378X4Q4_9NOCA</name>
<reference evidence="4 5" key="1">
    <citation type="submission" date="2018-06" db="EMBL/GenBank/DDBJ databases">
        <authorList>
            <consortium name="Pathogen Informatics"/>
            <person name="Doyle S."/>
        </authorList>
    </citation>
    <scope>NUCLEOTIDE SEQUENCE [LARGE SCALE GENOMIC DNA]</scope>
    <source>
        <strain evidence="4 5">NCTC13184</strain>
    </source>
</reference>
<keyword evidence="2" id="KW-1133">Transmembrane helix</keyword>
<dbReference type="Pfam" id="PF20177">
    <property type="entry name" value="DUF6542"/>
    <property type="match status" value="1"/>
</dbReference>
<feature type="transmembrane region" description="Helical" evidence="2">
    <location>
        <begin position="59"/>
        <end position="77"/>
    </location>
</feature>
<proteinExistence type="predicted"/>
<feature type="transmembrane region" description="Helical" evidence="2">
    <location>
        <begin position="122"/>
        <end position="145"/>
    </location>
</feature>
<evidence type="ECO:0000313" key="5">
    <source>
        <dbReference type="Proteomes" id="UP000255082"/>
    </source>
</evidence>
<dbReference type="EMBL" id="UGRU01000001">
    <property type="protein sequence ID" value="SUA47805.1"/>
    <property type="molecule type" value="Genomic_DNA"/>
</dbReference>
<feature type="domain" description="DUF6542" evidence="3">
    <location>
        <begin position="27"/>
        <end position="147"/>
    </location>
</feature>
<accession>A0A378X4Q4</accession>
<gene>
    <name evidence="4" type="ORF">NCTC13184_06346</name>
</gene>
<evidence type="ECO:0000313" key="4">
    <source>
        <dbReference type="EMBL" id="SUA47805.1"/>
    </source>
</evidence>
<evidence type="ECO:0000256" key="1">
    <source>
        <dbReference type="SAM" id="MobiDB-lite"/>
    </source>
</evidence>
<sequence length="297" mass="31897">MLYVAATQRERSDVPASHLSIVPSVPGIPAGAAVLIAVACTFIGFFIDSGNSGKELTHVFAAFYIIGCVIAACVVRYRGLFTTMVTPPLLLFIAVPLAYQQLTGHSSTSVKDILLNLAIPLVNRFPTMALATVLVLGVGALRVWLYRNADTTARPGRERVRGSDSWNPRSAAGRARRTRSEAGAGDSLRRSSRGQKRGAEATKAAKTSKRGDSAARGSGTAKRSAEPEPARAARRTGGKVAERPPRVSAAAAYPRTGERTRTAERTRVAEPPPRRGRPQPTSDVPPHPRPNVRYRDR</sequence>
<feature type="region of interest" description="Disordered" evidence="1">
    <location>
        <begin position="154"/>
        <end position="297"/>
    </location>
</feature>
<dbReference type="AlphaFoldDB" id="A0A378X4Q4"/>
<feature type="transmembrane region" description="Helical" evidence="2">
    <location>
        <begin position="84"/>
        <end position="102"/>
    </location>
</feature>
<keyword evidence="2" id="KW-0812">Transmembrane</keyword>
<feature type="transmembrane region" description="Helical" evidence="2">
    <location>
        <begin position="21"/>
        <end position="47"/>
    </location>
</feature>
<keyword evidence="2" id="KW-0472">Membrane</keyword>
<feature type="compositionally biased region" description="Basic and acidic residues" evidence="1">
    <location>
        <begin position="256"/>
        <end position="268"/>
    </location>
</feature>
<dbReference type="Proteomes" id="UP000255082">
    <property type="component" value="Unassembled WGS sequence"/>
</dbReference>
<dbReference type="InterPro" id="IPR046672">
    <property type="entry name" value="DUF6542"/>
</dbReference>